<dbReference type="AlphaFoldDB" id="A0AAN6TWJ4"/>
<dbReference type="EMBL" id="MU853232">
    <property type="protein sequence ID" value="KAK4121829.1"/>
    <property type="molecule type" value="Genomic_DNA"/>
</dbReference>
<evidence type="ECO:0000256" key="1">
    <source>
        <dbReference type="SAM" id="MobiDB-lite"/>
    </source>
</evidence>
<name>A0AAN6TWJ4_9PEZI</name>
<accession>A0AAN6TWJ4</accession>
<dbReference type="GeneID" id="87826834"/>
<proteinExistence type="predicted"/>
<feature type="compositionally biased region" description="Polar residues" evidence="1">
    <location>
        <begin position="1"/>
        <end position="11"/>
    </location>
</feature>
<reference evidence="2" key="1">
    <citation type="journal article" date="2023" name="Mol. Phylogenet. Evol.">
        <title>Genome-scale phylogeny and comparative genomics of the fungal order Sordariales.</title>
        <authorList>
            <person name="Hensen N."/>
            <person name="Bonometti L."/>
            <person name="Westerberg I."/>
            <person name="Brannstrom I.O."/>
            <person name="Guillou S."/>
            <person name="Cros-Aarteil S."/>
            <person name="Calhoun S."/>
            <person name="Haridas S."/>
            <person name="Kuo A."/>
            <person name="Mondo S."/>
            <person name="Pangilinan J."/>
            <person name="Riley R."/>
            <person name="LaButti K."/>
            <person name="Andreopoulos B."/>
            <person name="Lipzen A."/>
            <person name="Chen C."/>
            <person name="Yan M."/>
            <person name="Daum C."/>
            <person name="Ng V."/>
            <person name="Clum A."/>
            <person name="Steindorff A."/>
            <person name="Ohm R.A."/>
            <person name="Martin F."/>
            <person name="Silar P."/>
            <person name="Natvig D.O."/>
            <person name="Lalanne C."/>
            <person name="Gautier V."/>
            <person name="Ament-Velasquez S.L."/>
            <person name="Kruys A."/>
            <person name="Hutchinson M.I."/>
            <person name="Powell A.J."/>
            <person name="Barry K."/>
            <person name="Miller A.N."/>
            <person name="Grigoriev I.V."/>
            <person name="Debuchy R."/>
            <person name="Gladieux P."/>
            <person name="Hiltunen Thoren M."/>
            <person name="Johannesson H."/>
        </authorList>
    </citation>
    <scope>NUCLEOTIDE SEQUENCE</scope>
    <source>
        <strain evidence="2">CBS 731.68</strain>
    </source>
</reference>
<evidence type="ECO:0000313" key="2">
    <source>
        <dbReference type="EMBL" id="KAK4121829.1"/>
    </source>
</evidence>
<reference evidence="2" key="2">
    <citation type="submission" date="2023-05" db="EMBL/GenBank/DDBJ databases">
        <authorList>
            <consortium name="Lawrence Berkeley National Laboratory"/>
            <person name="Steindorff A."/>
            <person name="Hensen N."/>
            <person name="Bonometti L."/>
            <person name="Westerberg I."/>
            <person name="Brannstrom I.O."/>
            <person name="Guillou S."/>
            <person name="Cros-Aarteil S."/>
            <person name="Calhoun S."/>
            <person name="Haridas S."/>
            <person name="Kuo A."/>
            <person name="Mondo S."/>
            <person name="Pangilinan J."/>
            <person name="Riley R."/>
            <person name="Labutti K."/>
            <person name="Andreopoulos B."/>
            <person name="Lipzen A."/>
            <person name="Chen C."/>
            <person name="Yanf M."/>
            <person name="Daum C."/>
            <person name="Ng V."/>
            <person name="Clum A."/>
            <person name="Ohm R."/>
            <person name="Martin F."/>
            <person name="Silar P."/>
            <person name="Natvig D."/>
            <person name="Lalanne C."/>
            <person name="Gautier V."/>
            <person name="Ament-Velasquez S.L."/>
            <person name="Kruys A."/>
            <person name="Hutchinson M.I."/>
            <person name="Powell A.J."/>
            <person name="Barry K."/>
            <person name="Miller A.N."/>
            <person name="Grigoriev I.V."/>
            <person name="Debuchy R."/>
            <person name="Gladieux P."/>
            <person name="Thoren M.H."/>
            <person name="Johannesson H."/>
        </authorList>
    </citation>
    <scope>NUCLEOTIDE SEQUENCE</scope>
    <source>
        <strain evidence="2">CBS 731.68</strain>
    </source>
</reference>
<comment type="caution">
    <text evidence="2">The sequence shown here is derived from an EMBL/GenBank/DDBJ whole genome shotgun (WGS) entry which is preliminary data.</text>
</comment>
<feature type="region of interest" description="Disordered" evidence="1">
    <location>
        <begin position="1"/>
        <end position="22"/>
    </location>
</feature>
<keyword evidence="3" id="KW-1185">Reference proteome</keyword>
<evidence type="ECO:0000313" key="3">
    <source>
        <dbReference type="Proteomes" id="UP001302602"/>
    </source>
</evidence>
<protein>
    <submittedName>
        <fullName evidence="2">Uncharacterized protein</fullName>
    </submittedName>
</protein>
<dbReference type="Proteomes" id="UP001302602">
    <property type="component" value="Unassembled WGS sequence"/>
</dbReference>
<dbReference type="RefSeq" id="XP_062645600.1">
    <property type="nucleotide sequence ID" value="XM_062790064.1"/>
</dbReference>
<gene>
    <name evidence="2" type="ORF">N657DRAFT_599936</name>
</gene>
<sequence length="74" mass="7996">MSKTIDNTFQLSGEGEPTGGTAYSLEQYLNSNGGVTERLLRELNVVEIVGRAQAVRREADRLAGKIVQPSQSST</sequence>
<organism evidence="2 3">
    <name type="scientific">Parathielavia appendiculata</name>
    <dbReference type="NCBI Taxonomy" id="2587402"/>
    <lineage>
        <taxon>Eukaryota</taxon>
        <taxon>Fungi</taxon>
        <taxon>Dikarya</taxon>
        <taxon>Ascomycota</taxon>
        <taxon>Pezizomycotina</taxon>
        <taxon>Sordariomycetes</taxon>
        <taxon>Sordariomycetidae</taxon>
        <taxon>Sordariales</taxon>
        <taxon>Chaetomiaceae</taxon>
        <taxon>Parathielavia</taxon>
    </lineage>
</organism>